<dbReference type="Pfam" id="PF08925">
    <property type="entry name" value="DUF1907"/>
    <property type="match status" value="1"/>
</dbReference>
<protein>
    <recommendedName>
        <fullName evidence="8">BRCT domain-containing protein</fullName>
    </recommendedName>
</protein>
<feature type="compositionally biased region" description="Low complexity" evidence="7">
    <location>
        <begin position="1255"/>
        <end position="1273"/>
    </location>
</feature>
<organism evidence="9">
    <name type="scientific">Darwinula stevensoni</name>
    <dbReference type="NCBI Taxonomy" id="69355"/>
    <lineage>
        <taxon>Eukaryota</taxon>
        <taxon>Metazoa</taxon>
        <taxon>Ecdysozoa</taxon>
        <taxon>Arthropoda</taxon>
        <taxon>Crustacea</taxon>
        <taxon>Oligostraca</taxon>
        <taxon>Ostracoda</taxon>
        <taxon>Podocopa</taxon>
        <taxon>Podocopida</taxon>
        <taxon>Darwinulocopina</taxon>
        <taxon>Darwinuloidea</taxon>
        <taxon>Darwinulidae</taxon>
        <taxon>Darwinula</taxon>
    </lineage>
</organism>
<reference evidence="9" key="1">
    <citation type="submission" date="2020-11" db="EMBL/GenBank/DDBJ databases">
        <authorList>
            <person name="Tran Van P."/>
        </authorList>
    </citation>
    <scope>NUCLEOTIDE SEQUENCE</scope>
</reference>
<keyword evidence="4" id="KW-0378">Hydrolase</keyword>
<keyword evidence="6" id="KW-0539">Nucleus</keyword>
<feature type="compositionally biased region" description="Polar residues" evidence="7">
    <location>
        <begin position="1681"/>
        <end position="1690"/>
    </location>
</feature>
<evidence type="ECO:0000256" key="7">
    <source>
        <dbReference type="SAM" id="MobiDB-lite"/>
    </source>
</evidence>
<feature type="compositionally biased region" description="Acidic residues" evidence="7">
    <location>
        <begin position="411"/>
        <end position="422"/>
    </location>
</feature>
<dbReference type="EMBL" id="CAJPEV010000750">
    <property type="protein sequence ID" value="CAG0888221.1"/>
    <property type="molecule type" value="Genomic_DNA"/>
</dbReference>
<sequence>MSPLLWEKKLLEVPSFATVIPVLQKGLEGNFSKVSVREVDCPDLTQSPFHLASHGLCGSPLAMDIGGVPYLFPSVNREKLYDLRDVSAAVGLQDVFMIGAGAGPWDYVGVNSEMMPNMHLGGEVGVQNCSHVSIVGKQGKCVLKRLPDDQPRGAVTLNIFASKGLPGKVIEVVAERRTGEENFISCMQKALKEEFKDSTIAVGGTFLIEKGKAKCHVMPDFSEVPLHTNQEVNSWLRFYNMSAPLICLSLFYSHDPGLDLRIEHTHCFSTHGEGGHYHEDVTPDEVSYRGYFNLASAIVRFDRPAATHSIDMDEIPATQVIDLGLDDSSSQDEEEEGKKVAELIVSESEKYPIYKGENRIGRNPDGSVDILLDHPVILEPEAWYFLRNGEALTFGNVKCIYAYVDEDEPLMEFDDPVPETEDWTSQSIPTPPTLVDEEADTSEKEERVLAEETLAPQDKDCEGPMRKSVLVIDESHLIEEEGKSPDSSLIPTSQSVPSKKPLSIPSKAEHSTACVPASDEEDDDSIIASTQPNTAQHLSSGSTDSEPETQDFHLSGVETIEEDDMSSGRSTLEMDLDADIPSPPLKPMDDDAPIQMGDVGSSPSAARRDELDEEPPHDNEDQEHPPESIKLDATAQKVPLCFSPSRHISKQQSGQSSHDNDEDVPTQIAIDFSVPCDVLEDDEDSTSVDLDAATQPARRDSMSVTEGDDEDIDVVSTQAVQRPPGGSNQVVKRRVNFIDPDAPTQLVKFHHLEEEIDFDSPTQVVRKPPGKYCDSRTRREMNEDIGGSDLPESVERDDEIKHDAPTQLFKSHVIEEDDDMPTQIVAGFNEPCDVLEDDDEEYINVDLDAATQPAKRDSASAVDEDDEDIDLVPTQVVRGREDTSQVIKKRVNYVDPDAPTQVVKVHFLEEEIDFDSPTQMVRKPPGRYCDSLAVSEVNEEKERCDLNQSAWRHEIKHDTPTQLFRRHVDEDAPTQMVAGCNEPCDVLEDDDESTSVDLDAATQPAKRDSVSVTKEDDEDLDLPAKEGDEDNHLAPTEVVRKGNEESALVIQRKVDDIDHDAPTQAIQLHHEEDYDFDAPTQVVRKPFGKCFDSHALREIDEEVENSDLTETAREHDLIDQDTPTQVVSRCVDDEDEDAQTQEVLQNAADLDDAAAHTIKKTEKDIDLDSPSKPTNQKANAGIHAPEGIALAESDTNLQEDKGSSSTNKTAPYGSDSKTKDTVLASHSSKDHTPRKKFRFRYEQSKESGDTEKSSNGESQGQKSSSSQDSLCSSDCYLPMSALEKLKHAAEVHVDAFNDEDVPTQGYDVSSEMITSTPPETLEMVDPNEDDGARGNAEAGSSQVPPSQELAVGLQELADLHAGVFPECPLSSDQKEELGEASTMQSQVGTMEILDGSEVQSRQIAAKETKEVPEQLDERKIRQGRRTKKGVEALEGSDSLEGTSERRNHKSTRTKTKQDASMVESKTLSKKDSEKHREALHDEEMSSASLSNQESEPKSRSRRMRNLKGKQDSDIKEGRSDQHNQEEENGESSMAPPPTKKEESCVGEELKAGEEAPTGKNIRGQRLPASLAENKSKGTSEIPVVGRRGRTVKRDKAKPEEVPETQEDASVSDVNQGSREPGKRGSRGKKSPEDMEGSVSNDSSQGRSMRSGRAKQKQTEEPDSEREHEIELEVKGKRKKVSSPSAGSSVLNAKDEGRSLRGGKGRKMESSQLASLKQGPSEKHQDLSTNVRLTPKEPKEGRDRRSQTSSSSVTPTCEVLPSVRDYGQRRGKVRGMGRSQSAAAAKGHHDVVVDAKETIDKRSDKEGERLSSSSSLDKATGRIETPVQCKGQRGGKGKGKGRGKLATANEEHSEEAQDRVTEEQEMMQERSDGEEQLVLAASRNTRETRARSRNEPVVRPREPWGLRSRGNDQIASEGYPAVALIGEEVTSTLKKRSQRMKKEKQREGNERLESVEEKGPLRRSGRGSHLTRQLTPDRGVSPPLKAGSRLKRSVGKRSNADREGQVEAGPSYHPITDSMQSPPKKKGRKERASHEVASAQVSGRLTRSRDSSAASKTSLHSRDESTQPLKVEPEASPSRRSIQSPPRKRGRKEMTLQENVSPKGSGRLTRSRGSSAISKTSNQPSDNSIQASQRKRGRKEMATPQDSKRVSQPRDSLASFKASQPVVDSRQMPPKKRGRRGKSPSEEISSQDTERQTRSQSSSASPRRRNPRTMKKEAIFTPPNPKEKLESSSDVSRGREKSRRTSSQRSSVGSSPVRKSSRVDVRPGPGDWKIMTTGIVLPDLLQKAITNMGGRVTTDEKEFNVLVTDCIHRTYKFLAAIARKVPIVPITWLTESRMQSAFSDPWKHLLVDKQGEQTFKFNLAKSLHKKEPLFSGYKFYITDGVLPSRHILTNLIEMSQGEVVESLPARLKGLQIVMVSCPEDKDQDKKVKNAWAKATRAGIPVVQAECILASICSQHFDVDQNRLG</sequence>
<feature type="compositionally biased region" description="Polar residues" evidence="7">
    <location>
        <begin position="1607"/>
        <end position="1617"/>
    </location>
</feature>
<feature type="compositionally biased region" description="Basic and acidic residues" evidence="7">
    <location>
        <begin position="1538"/>
        <end position="1553"/>
    </location>
</feature>
<dbReference type="SUPFAM" id="SSF117856">
    <property type="entry name" value="AF0104/ALDC/Ptd012-like"/>
    <property type="match status" value="1"/>
</dbReference>
<evidence type="ECO:0000313" key="9">
    <source>
        <dbReference type="EMBL" id="CAD7244982.1"/>
    </source>
</evidence>
<feature type="compositionally biased region" description="Basic and acidic residues" evidence="7">
    <location>
        <begin position="1022"/>
        <end position="1042"/>
    </location>
</feature>
<dbReference type="SMART" id="SM00292">
    <property type="entry name" value="BRCT"/>
    <property type="match status" value="2"/>
</dbReference>
<feature type="compositionally biased region" description="Basic and acidic residues" evidence="7">
    <location>
        <begin position="1883"/>
        <end position="1903"/>
    </location>
</feature>
<proteinExistence type="predicted"/>
<feature type="compositionally biased region" description="Polar residues" evidence="7">
    <location>
        <begin position="715"/>
        <end position="728"/>
    </location>
</feature>
<feature type="compositionally biased region" description="Basic residues" evidence="7">
    <location>
        <begin position="1932"/>
        <end position="1942"/>
    </location>
</feature>
<dbReference type="InterPro" id="IPR001357">
    <property type="entry name" value="BRCT_dom"/>
</dbReference>
<dbReference type="GO" id="GO:0005634">
    <property type="term" value="C:nucleus"/>
    <property type="evidence" value="ECO:0007669"/>
    <property type="project" value="UniProtKB-SubCell"/>
</dbReference>
<dbReference type="SUPFAM" id="SSF52113">
    <property type="entry name" value="BRCT domain"/>
    <property type="match status" value="1"/>
</dbReference>
<dbReference type="SMART" id="SM01168">
    <property type="entry name" value="DUF1907"/>
    <property type="match status" value="1"/>
</dbReference>
<feature type="compositionally biased region" description="Low complexity" evidence="7">
    <location>
        <begin position="2103"/>
        <end position="2114"/>
    </location>
</feature>
<feature type="compositionally biased region" description="Basic and acidic residues" evidence="7">
    <location>
        <begin position="1466"/>
        <end position="1483"/>
    </location>
</feature>
<comment type="subcellular location">
    <subcellularLocation>
        <location evidence="1">Nucleus</location>
    </subcellularLocation>
</comment>
<feature type="compositionally biased region" description="Basic and acidic residues" evidence="7">
    <location>
        <begin position="1943"/>
        <end position="1959"/>
    </location>
</feature>
<name>A0A7R8X8Q7_9CRUS</name>
<feature type="compositionally biased region" description="Low complexity" evidence="7">
    <location>
        <begin position="2075"/>
        <end position="2084"/>
    </location>
</feature>
<feature type="compositionally biased region" description="Polar residues" evidence="7">
    <location>
        <begin position="485"/>
        <end position="497"/>
    </location>
</feature>
<comment type="subunit">
    <text evidence="2">Monomer.</text>
</comment>
<feature type="compositionally biased region" description="Basic and acidic residues" evidence="7">
    <location>
        <begin position="773"/>
        <end position="782"/>
    </location>
</feature>
<evidence type="ECO:0000256" key="2">
    <source>
        <dbReference type="ARBA" id="ARBA00011245"/>
    </source>
</evidence>
<dbReference type="InterPro" id="IPR036420">
    <property type="entry name" value="BRCT_dom_sf"/>
</dbReference>
<dbReference type="CDD" id="cd17744">
    <property type="entry name" value="BRCT_MDC1_rpt1"/>
    <property type="match status" value="1"/>
</dbReference>
<evidence type="ECO:0000256" key="5">
    <source>
        <dbReference type="ARBA" id="ARBA00022833"/>
    </source>
</evidence>
<keyword evidence="5" id="KW-0862">Zinc</keyword>
<feature type="compositionally biased region" description="Polar residues" evidence="7">
    <location>
        <begin position="530"/>
        <end position="544"/>
    </location>
</feature>
<dbReference type="Pfam" id="PF16589">
    <property type="entry name" value="BRCT_2"/>
    <property type="match status" value="1"/>
</dbReference>
<feature type="compositionally biased region" description="Basic and acidic residues" evidence="7">
    <location>
        <begin position="606"/>
        <end position="630"/>
    </location>
</feature>
<feature type="region of interest" description="Disordered" evidence="7">
    <location>
        <begin position="847"/>
        <end position="868"/>
    </location>
</feature>
<feature type="compositionally biased region" description="Polar residues" evidence="7">
    <location>
        <begin position="2038"/>
        <end position="2057"/>
    </location>
</feature>
<dbReference type="CDD" id="cd17298">
    <property type="entry name" value="DUF1907"/>
    <property type="match status" value="1"/>
</dbReference>
<evidence type="ECO:0000313" key="10">
    <source>
        <dbReference type="Proteomes" id="UP000677054"/>
    </source>
</evidence>
<gene>
    <name evidence="9" type="ORF">DSTB1V02_LOCUS4860</name>
</gene>
<feature type="region of interest" description="Disordered" evidence="7">
    <location>
        <begin position="1161"/>
        <end position="1273"/>
    </location>
</feature>
<dbReference type="InterPro" id="IPR015021">
    <property type="entry name" value="C11orf54_DUF1907"/>
</dbReference>
<dbReference type="Pfam" id="PF16770">
    <property type="entry name" value="RTT107_BRCT_5"/>
    <property type="match status" value="1"/>
</dbReference>
<feature type="region of interest" description="Disordered" evidence="7">
    <location>
        <begin position="985"/>
        <end position="1042"/>
    </location>
</feature>
<feature type="compositionally biased region" description="Basic residues" evidence="7">
    <location>
        <begin position="2172"/>
        <end position="2181"/>
    </location>
</feature>
<feature type="region of interest" description="Disordered" evidence="7">
    <location>
        <begin position="1300"/>
        <end position="1346"/>
    </location>
</feature>
<keyword evidence="10" id="KW-1185">Reference proteome</keyword>
<feature type="compositionally biased region" description="Basic and acidic residues" evidence="7">
    <location>
        <begin position="1733"/>
        <end position="1745"/>
    </location>
</feature>
<feature type="compositionally biased region" description="Basic and acidic residues" evidence="7">
    <location>
        <begin position="1404"/>
        <end position="1420"/>
    </location>
</feature>
<feature type="region of interest" description="Disordered" evidence="7">
    <location>
        <begin position="479"/>
        <end position="728"/>
    </location>
</feature>
<feature type="compositionally biased region" description="Basic and acidic residues" evidence="7">
    <location>
        <begin position="2224"/>
        <end position="2238"/>
    </location>
</feature>
<evidence type="ECO:0000259" key="8">
    <source>
        <dbReference type="PROSITE" id="PS50172"/>
    </source>
</evidence>
<dbReference type="CDD" id="cd18432">
    <property type="entry name" value="BRCT_PAXIP1_rpt6_like"/>
    <property type="match status" value="1"/>
</dbReference>
<dbReference type="PROSITE" id="PS50172">
    <property type="entry name" value="BRCT"/>
    <property type="match status" value="1"/>
</dbReference>
<feature type="compositionally biased region" description="Basic and acidic residues" evidence="7">
    <location>
        <begin position="1591"/>
        <end position="1600"/>
    </location>
</feature>
<dbReference type="PANTHER" id="PTHR13204">
    <property type="entry name" value="PTD012 PROTEIN"/>
    <property type="match status" value="1"/>
</dbReference>
<evidence type="ECO:0000256" key="1">
    <source>
        <dbReference type="ARBA" id="ARBA00004123"/>
    </source>
</evidence>
<feature type="compositionally biased region" description="Basic and acidic residues" evidence="7">
    <location>
        <begin position="1239"/>
        <end position="1254"/>
    </location>
</feature>
<feature type="region of interest" description="Disordered" evidence="7">
    <location>
        <begin position="1367"/>
        <end position="2268"/>
    </location>
</feature>
<feature type="compositionally biased region" description="Polar residues" evidence="7">
    <location>
        <begin position="2115"/>
        <end position="2131"/>
    </location>
</feature>
<feature type="compositionally biased region" description="Basic and acidic residues" evidence="7">
    <location>
        <begin position="1848"/>
        <end position="1872"/>
    </location>
</feature>
<feature type="compositionally biased region" description="Basic and acidic residues" evidence="7">
    <location>
        <begin position="1786"/>
        <end position="1808"/>
    </location>
</feature>
<dbReference type="GO" id="GO:0016788">
    <property type="term" value="F:hydrolase activity, acting on ester bonds"/>
    <property type="evidence" value="ECO:0007669"/>
    <property type="project" value="TreeGrafter"/>
</dbReference>
<feature type="compositionally biased region" description="Polar residues" evidence="7">
    <location>
        <begin position="1637"/>
        <end position="1647"/>
    </location>
</feature>
<evidence type="ECO:0000256" key="4">
    <source>
        <dbReference type="ARBA" id="ARBA00022801"/>
    </source>
</evidence>
<feature type="domain" description="BRCT" evidence="8">
    <location>
        <begin position="2284"/>
        <end position="2349"/>
    </location>
</feature>
<evidence type="ECO:0000256" key="3">
    <source>
        <dbReference type="ARBA" id="ARBA00022723"/>
    </source>
</evidence>
<dbReference type="OrthoDB" id="5119241at2759"/>
<accession>A0A7R8X8Q7</accession>
<feature type="region of interest" description="Disordered" evidence="7">
    <location>
        <begin position="411"/>
        <end position="445"/>
    </location>
</feature>
<evidence type="ECO:0000256" key="6">
    <source>
        <dbReference type="ARBA" id="ARBA00023242"/>
    </source>
</evidence>
<dbReference type="Gene3D" id="3.40.50.10190">
    <property type="entry name" value="BRCT domain"/>
    <property type="match status" value="2"/>
</dbReference>
<feature type="compositionally biased region" description="Basic residues" evidence="7">
    <location>
        <begin position="1832"/>
        <end position="1842"/>
    </location>
</feature>
<feature type="compositionally biased region" description="Basic and acidic residues" evidence="7">
    <location>
        <begin position="1508"/>
        <end position="1525"/>
    </location>
</feature>
<dbReference type="GO" id="GO:0008270">
    <property type="term" value="F:zinc ion binding"/>
    <property type="evidence" value="ECO:0007669"/>
    <property type="project" value="TreeGrafter"/>
</dbReference>
<dbReference type="Proteomes" id="UP000677054">
    <property type="component" value="Unassembled WGS sequence"/>
</dbReference>
<feature type="region of interest" description="Disordered" evidence="7">
    <location>
        <begin position="760"/>
        <end position="802"/>
    </location>
</feature>
<feature type="compositionally biased region" description="Basic and acidic residues" evidence="7">
    <location>
        <begin position="1656"/>
        <end position="1674"/>
    </location>
</feature>
<feature type="compositionally biased region" description="Low complexity" evidence="7">
    <location>
        <begin position="2246"/>
        <end position="2257"/>
    </location>
</feature>
<dbReference type="EMBL" id="LR900267">
    <property type="protein sequence ID" value="CAD7244982.1"/>
    <property type="molecule type" value="Genomic_DNA"/>
</dbReference>
<feature type="compositionally biased region" description="Acidic residues" evidence="7">
    <location>
        <begin position="985"/>
        <end position="994"/>
    </location>
</feature>
<dbReference type="PANTHER" id="PTHR13204:SF1">
    <property type="entry name" value="ESTER HYDROLASE C11ORF54"/>
    <property type="match status" value="1"/>
</dbReference>
<keyword evidence="3" id="KW-0479">Metal-binding</keyword>